<gene>
    <name evidence="1" type="ORF">FOJ82_10050</name>
</gene>
<evidence type="ECO:0000313" key="1">
    <source>
        <dbReference type="EMBL" id="TRY18357.1"/>
    </source>
</evidence>
<accession>A0A553K0Y5</accession>
<dbReference type="Proteomes" id="UP000317638">
    <property type="component" value="Unassembled WGS sequence"/>
</dbReference>
<dbReference type="AlphaFoldDB" id="A0A553K0Y5"/>
<proteinExistence type="predicted"/>
<comment type="caution">
    <text evidence="1">The sequence shown here is derived from an EMBL/GenBank/DDBJ whole genome shotgun (WGS) entry which is preliminary data.</text>
</comment>
<organism evidence="1 2">
    <name type="scientific">Tessaracoccus rhinocerotis</name>
    <dbReference type="NCBI Taxonomy" id="1689449"/>
    <lineage>
        <taxon>Bacteria</taxon>
        <taxon>Bacillati</taxon>
        <taxon>Actinomycetota</taxon>
        <taxon>Actinomycetes</taxon>
        <taxon>Propionibacteriales</taxon>
        <taxon>Propionibacteriaceae</taxon>
        <taxon>Tessaracoccus</taxon>
    </lineage>
</organism>
<protein>
    <submittedName>
        <fullName evidence="1">PRC-barrel domain containing protein</fullName>
    </submittedName>
</protein>
<dbReference type="RefSeq" id="WP_143938333.1">
    <property type="nucleotide sequence ID" value="NZ_VKKG01000003.1"/>
</dbReference>
<keyword evidence="2" id="KW-1185">Reference proteome</keyword>
<dbReference type="EMBL" id="VKKG01000003">
    <property type="protein sequence ID" value="TRY18357.1"/>
    <property type="molecule type" value="Genomic_DNA"/>
</dbReference>
<dbReference type="GO" id="GO:0019684">
    <property type="term" value="P:photosynthesis, light reaction"/>
    <property type="evidence" value="ECO:0007669"/>
    <property type="project" value="InterPro"/>
</dbReference>
<dbReference type="InterPro" id="IPR011033">
    <property type="entry name" value="PRC_barrel-like_sf"/>
</dbReference>
<dbReference type="Gene3D" id="3.90.50.10">
    <property type="entry name" value="Photosynthetic Reaction Center, subunit H, domain 2"/>
    <property type="match status" value="1"/>
</dbReference>
<dbReference type="SUPFAM" id="SSF50346">
    <property type="entry name" value="PRC-barrel domain"/>
    <property type="match status" value="1"/>
</dbReference>
<sequence>MNATDWDPWNYPESVTRDIGATGMVGYKVHATDGDIGKVDEANEETGNSQIVVDTGPWIFGRRVILPAGVIERVDDKAEEVYVALTKEQIKASPELENTTPDDPDYRNKLGTYYGDVYRDRLGGPGVL</sequence>
<evidence type="ECO:0000313" key="2">
    <source>
        <dbReference type="Proteomes" id="UP000317638"/>
    </source>
</evidence>
<dbReference type="InterPro" id="IPR014747">
    <property type="entry name" value="Bac_photo_RC_H_C"/>
</dbReference>
<dbReference type="GO" id="GO:0030077">
    <property type="term" value="C:plasma membrane light-harvesting complex"/>
    <property type="evidence" value="ECO:0007669"/>
    <property type="project" value="InterPro"/>
</dbReference>
<reference evidence="1 2" key="1">
    <citation type="submission" date="2019-07" db="EMBL/GenBank/DDBJ databases">
        <authorList>
            <person name="Zhou L.-Y."/>
        </authorList>
    </citation>
    <scope>NUCLEOTIDE SEQUENCE [LARGE SCALE GENOMIC DNA]</scope>
    <source>
        <strain evidence="1 2">YIM 101269</strain>
    </source>
</reference>
<name>A0A553K0Y5_9ACTN</name>
<dbReference type="OrthoDB" id="510842at2"/>